<dbReference type="Gene3D" id="3.10.180.10">
    <property type="entry name" value="2,3-Dihydroxybiphenyl 1,2-Dioxygenase, domain 1"/>
    <property type="match status" value="1"/>
</dbReference>
<dbReference type="SUPFAM" id="SSF54593">
    <property type="entry name" value="Glyoxalase/Bleomycin resistance protein/Dihydroxybiphenyl dioxygenase"/>
    <property type="match status" value="1"/>
</dbReference>
<evidence type="ECO:0000259" key="2">
    <source>
        <dbReference type="PROSITE" id="PS51819"/>
    </source>
</evidence>
<dbReference type="InterPro" id="IPR018146">
    <property type="entry name" value="Glyoxalase_1_CS"/>
</dbReference>
<evidence type="ECO:0000256" key="1">
    <source>
        <dbReference type="ARBA" id="ARBA00022723"/>
    </source>
</evidence>
<dbReference type="InterPro" id="IPR037523">
    <property type="entry name" value="VOC_core"/>
</dbReference>
<dbReference type="EMBL" id="JBBUTH010000010">
    <property type="protein sequence ID" value="MEK8052786.1"/>
    <property type="molecule type" value="Genomic_DNA"/>
</dbReference>
<keyword evidence="1" id="KW-0479">Metal-binding</keyword>
<comment type="caution">
    <text evidence="3">The sequence shown here is derived from an EMBL/GenBank/DDBJ whole genome shotgun (WGS) entry which is preliminary data.</text>
</comment>
<dbReference type="PROSITE" id="PS51819">
    <property type="entry name" value="VOC"/>
    <property type="match status" value="1"/>
</dbReference>
<feature type="domain" description="VOC" evidence="2">
    <location>
        <begin position="163"/>
        <end position="281"/>
    </location>
</feature>
<keyword evidence="4" id="KW-1185">Reference proteome</keyword>
<dbReference type="Pfam" id="PF00903">
    <property type="entry name" value="Glyoxalase"/>
    <property type="match status" value="1"/>
</dbReference>
<reference evidence="3 4" key="1">
    <citation type="submission" date="2024-04" db="EMBL/GenBank/DDBJ databases">
        <title>Novel species of the genus Ideonella isolated from streams.</title>
        <authorList>
            <person name="Lu H."/>
        </authorList>
    </citation>
    <scope>NUCLEOTIDE SEQUENCE [LARGE SCALE GENOMIC DNA]</scope>
    <source>
        <strain evidence="3 4">DXS22W</strain>
    </source>
</reference>
<dbReference type="InterPro" id="IPR004360">
    <property type="entry name" value="Glyas_Fos-R_dOase_dom"/>
</dbReference>
<dbReference type="PROSITE" id="PS00934">
    <property type="entry name" value="GLYOXALASE_I_1"/>
    <property type="match status" value="1"/>
</dbReference>
<dbReference type="InterPro" id="IPR029068">
    <property type="entry name" value="Glyas_Bleomycin-R_OHBP_Dase"/>
</dbReference>
<evidence type="ECO:0000313" key="3">
    <source>
        <dbReference type="EMBL" id="MEK8052786.1"/>
    </source>
</evidence>
<organism evidence="3 4">
    <name type="scientific">Pseudaquabacterium inlustre</name>
    <dbReference type="NCBI Taxonomy" id="2984192"/>
    <lineage>
        <taxon>Bacteria</taxon>
        <taxon>Pseudomonadati</taxon>
        <taxon>Pseudomonadota</taxon>
        <taxon>Betaproteobacteria</taxon>
        <taxon>Burkholderiales</taxon>
        <taxon>Sphaerotilaceae</taxon>
        <taxon>Pseudaquabacterium</taxon>
    </lineage>
</organism>
<proteinExistence type="predicted"/>
<name>A0ABU9CPH0_9BURK</name>
<accession>A0ABU9CPH0</accession>
<protein>
    <submittedName>
        <fullName evidence="3">VOC family protein</fullName>
    </submittedName>
</protein>
<dbReference type="Proteomes" id="UP001365405">
    <property type="component" value="Unassembled WGS sequence"/>
</dbReference>
<dbReference type="RefSeq" id="WP_341412511.1">
    <property type="nucleotide sequence ID" value="NZ_JBBUTH010000010.1"/>
</dbReference>
<gene>
    <name evidence="3" type="ORF">AACH10_21220</name>
</gene>
<sequence length="325" mass="35371">MSTTSAKTFPNITGLETLVFVPDDLAACREYLIDYGLEPAATDANRLEAQDGTGVELRAAGTPGLPAAPSPTCQLRKTVMGVASAADLAAITAELSRDREVRQLPDGSIESVDDAGFAIGFQISRRKPIIGLGELSNAPGSPIQRAANQLGVQAGRGRIQPRALSHIVYFVNDVAKAEAFYAQRLGFRCTDRFTGVGPFLQPAGTLDHHTHFLIGVPPMVPQGVEHFTFHFGGPTEVMQNGHRFIEAGYKGFWGPGRHLFGSNWFWYFNSPFGCHVEMDADMDLHDAAWQPREVPISADQSQAFLLRFRNKWMPGPGSSHDGDYA</sequence>
<evidence type="ECO:0000313" key="4">
    <source>
        <dbReference type="Proteomes" id="UP001365405"/>
    </source>
</evidence>